<keyword evidence="1" id="KW-1133">Transmembrane helix</keyword>
<feature type="transmembrane region" description="Helical" evidence="1">
    <location>
        <begin position="6"/>
        <end position="27"/>
    </location>
</feature>
<sequence>MNVTAIVLPYLPLAVGIVLLIATGFFLKQFFLPSKRLHQELSVAIRKLTEIKQRLGEKSIVEIDEIYDVMITDELKHLWSEYAETLHPQKKLDEFGQIKIGRYRATAMAEVFFSEQALVETPLRTAFYKHLPGILTGLGIIGTFSGLIYGLNSFHVTDNPNAVRASLGTLIQGVGHAFIISAIAIGLAMLCTWLTNRELTLRYRQVEKLCQLIDSFFDAGAGEEYLSRLVEASETSATQSIQLKDALVTDLREILTELTERQIREMSSGIGQTFADSMREPMERISRAVEGVSANQGDAVNRMLTDVLSNFSTRMEEMFGGQLHGMNDLLTKTAQSMQATADRFDKLSDNMNTAGQNAAEAMADRLNHAITSMEAHQSVLNKQMGEFVEQIRESISQSQSESSQKLQETLSMLGEQVAGVIGQIQDQAKKNSDTQNDTVNNLSGQVESLISQLVKTSSDLQTSISALTSATTSSIERMNSGAEMLAIAADDFAKAGQGVAGTMNASAEATGKIQSSSQTLSTATTSVQQMFADYRRTSDALAAMLADLKTTMETAKKEAGLTTQLVGQLKAAADQLGQAQQQADTYLQSINKVLTETHQSFANEISNTLKKGNSQFQQELSQAVGLLRSGIQELGDTLDDLPGRKG</sequence>
<protein>
    <submittedName>
        <fullName evidence="2">Chromosome partition protein Smc</fullName>
    </submittedName>
</protein>
<proteinExistence type="predicted"/>
<feature type="transmembrane region" description="Helical" evidence="1">
    <location>
        <begin position="131"/>
        <end position="151"/>
    </location>
</feature>
<comment type="caution">
    <text evidence="2">The sequence shown here is derived from an EMBL/GenBank/DDBJ whole genome shotgun (WGS) entry which is preliminary data.</text>
</comment>
<accession>A0A149VWI0</accession>
<keyword evidence="3" id="KW-1185">Reference proteome</keyword>
<dbReference type="PATRIC" id="fig|1789004.3.peg.1947"/>
<gene>
    <name evidence="2" type="primary">smc_3</name>
    <name evidence="2" type="ORF">FEMY_19000</name>
</gene>
<keyword evidence="1" id="KW-0812">Transmembrane</keyword>
<dbReference type="NCBIfam" id="NF033916">
    <property type="entry name" value="antiphage_ZorA_3"/>
    <property type="match status" value="1"/>
</dbReference>
<reference evidence="2 3" key="1">
    <citation type="submission" date="2016-01" db="EMBL/GenBank/DDBJ databases">
        <title>Genome sequence of the acidophilic iron oxidising Ferrovum strain Z-31.</title>
        <authorList>
            <person name="Poehlein A."/>
            <person name="Ullrich S.R."/>
            <person name="Schloemann M."/>
            <person name="Muehling M."/>
            <person name="Daniel R."/>
        </authorList>
    </citation>
    <scope>NUCLEOTIDE SEQUENCE [LARGE SCALE GENOMIC DNA]</scope>
    <source>
        <strain evidence="2 3">Z-31</strain>
    </source>
</reference>
<organism evidence="2 3">
    <name type="scientific">Ferrovum myxofaciens</name>
    <dbReference type="NCBI Taxonomy" id="416213"/>
    <lineage>
        <taxon>Bacteria</taxon>
        <taxon>Pseudomonadati</taxon>
        <taxon>Pseudomonadota</taxon>
        <taxon>Betaproteobacteria</taxon>
        <taxon>Ferrovales</taxon>
        <taxon>Ferrovaceae</taxon>
        <taxon>Ferrovum</taxon>
    </lineage>
</organism>
<evidence type="ECO:0000313" key="2">
    <source>
        <dbReference type="EMBL" id="KXW57569.1"/>
    </source>
</evidence>
<dbReference type="SUPFAM" id="SSF58113">
    <property type="entry name" value="Apolipoprotein A-I"/>
    <property type="match status" value="1"/>
</dbReference>
<name>A0A149VWI0_9PROT</name>
<keyword evidence="1" id="KW-0472">Membrane</keyword>
<dbReference type="RefSeq" id="WP_062188331.1">
    <property type="nucleotide sequence ID" value="NZ_LRRD01000049.1"/>
</dbReference>
<evidence type="ECO:0000256" key="1">
    <source>
        <dbReference type="SAM" id="Phobius"/>
    </source>
</evidence>
<dbReference type="Gene3D" id="1.20.120.20">
    <property type="entry name" value="Apolipoprotein"/>
    <property type="match status" value="1"/>
</dbReference>
<dbReference type="Proteomes" id="UP000075653">
    <property type="component" value="Unassembled WGS sequence"/>
</dbReference>
<dbReference type="STRING" id="1789004.FEMY_19000"/>
<dbReference type="EMBL" id="LRRD01000049">
    <property type="protein sequence ID" value="KXW57569.1"/>
    <property type="molecule type" value="Genomic_DNA"/>
</dbReference>
<evidence type="ECO:0000313" key="3">
    <source>
        <dbReference type="Proteomes" id="UP000075653"/>
    </source>
</evidence>
<dbReference type="AlphaFoldDB" id="A0A149VWI0"/>
<feature type="transmembrane region" description="Helical" evidence="1">
    <location>
        <begin position="171"/>
        <end position="194"/>
    </location>
</feature>